<feature type="transmembrane region" description="Helical" evidence="1">
    <location>
        <begin position="6"/>
        <end position="25"/>
    </location>
</feature>
<accession>A0ABX7XFG5</accession>
<reference evidence="3" key="2">
    <citation type="submission" date="2021-04" db="EMBL/GenBank/DDBJ databases">
        <title>Taxonomy of Flavobacteriaceae bacterium ZY171143.</title>
        <authorList>
            <person name="Li F."/>
        </authorList>
    </citation>
    <scope>NUCLEOTIDE SEQUENCE [LARGE SCALE GENOMIC DNA]</scope>
    <source>
        <strain evidence="3">ZY171143</strain>
    </source>
</reference>
<evidence type="ECO:0000313" key="2">
    <source>
        <dbReference type="EMBL" id="QTV06592.1"/>
    </source>
</evidence>
<dbReference type="Proteomes" id="UP000672011">
    <property type="component" value="Chromosome"/>
</dbReference>
<evidence type="ECO:0000256" key="1">
    <source>
        <dbReference type="SAM" id="Phobius"/>
    </source>
</evidence>
<dbReference type="RefSeq" id="WP_230477352.1">
    <property type="nucleotide sequence ID" value="NZ_CP072842.1"/>
</dbReference>
<sequence length="169" mass="19905">MKDKSLLFLGILILTIICFKLYFNFIGIPWPYSSSDFNFDLIALFLSLVLSITIALIGFKIPMLFRFLTLILLFPTIYFFSLNFFRDTLKAIDFGLSKELTIKKIVYSTDHNWVIHQLTTKEKGPVFISQLDTSVWGFDSYIFKGDTIKSIRIRESRTNPNHFYYYFKK</sequence>
<proteinExistence type="predicted"/>
<keyword evidence="1" id="KW-0472">Membrane</keyword>
<keyword evidence="1" id="KW-0812">Transmembrane</keyword>
<reference evidence="2 3" key="1">
    <citation type="journal article" date="2021" name="Int. J. Syst. Evol. Microbiol.">
        <title>Faecalibacter bovis sp. nov., isolated from cow faeces.</title>
        <authorList>
            <person name="Li F."/>
            <person name="Zhao W."/>
            <person name="Hong Q."/>
            <person name="Shao Q."/>
            <person name="Song J."/>
            <person name="Yang S."/>
        </authorList>
    </citation>
    <scope>NUCLEOTIDE SEQUENCE [LARGE SCALE GENOMIC DNA]</scope>
    <source>
        <strain evidence="2 3">ZY171143</strain>
    </source>
</reference>
<feature type="transmembrane region" description="Helical" evidence="1">
    <location>
        <begin position="37"/>
        <end position="57"/>
    </location>
</feature>
<gene>
    <name evidence="2" type="ORF">J9309_04520</name>
</gene>
<name>A0ABX7XFG5_9FLAO</name>
<evidence type="ECO:0000313" key="3">
    <source>
        <dbReference type="Proteomes" id="UP000672011"/>
    </source>
</evidence>
<keyword evidence="1" id="KW-1133">Transmembrane helix</keyword>
<feature type="transmembrane region" description="Helical" evidence="1">
    <location>
        <begin position="63"/>
        <end position="85"/>
    </location>
</feature>
<keyword evidence="3" id="KW-1185">Reference proteome</keyword>
<organism evidence="2 3">
    <name type="scientific">Faecalibacter bovis</name>
    <dbReference type="NCBI Taxonomy" id="2898187"/>
    <lineage>
        <taxon>Bacteria</taxon>
        <taxon>Pseudomonadati</taxon>
        <taxon>Bacteroidota</taxon>
        <taxon>Flavobacteriia</taxon>
        <taxon>Flavobacteriales</taxon>
        <taxon>Weeksellaceae</taxon>
        <taxon>Faecalibacter</taxon>
    </lineage>
</organism>
<dbReference type="EMBL" id="CP072842">
    <property type="protein sequence ID" value="QTV06592.1"/>
    <property type="molecule type" value="Genomic_DNA"/>
</dbReference>
<protein>
    <submittedName>
        <fullName evidence="2">Uncharacterized protein</fullName>
    </submittedName>
</protein>